<reference evidence="2" key="2">
    <citation type="submission" date="2022-11" db="EMBL/GenBank/DDBJ databases">
        <title>complete genomes of mycoplasma synoviae ZX313 strain and SD2 strain.</title>
        <authorList>
            <person name="Zhong Q."/>
        </authorList>
    </citation>
    <scope>NUCLEOTIDE SEQUENCE</scope>
    <source>
        <strain evidence="2">SD2</strain>
    </source>
</reference>
<keyword evidence="1" id="KW-0472">Membrane</keyword>
<dbReference type="RefSeq" id="WP_154221731.1">
    <property type="nucleotide sequence ID" value="NZ_CP034544.1"/>
</dbReference>
<evidence type="ECO:0000313" key="3">
    <source>
        <dbReference type="Proteomes" id="UP001164481"/>
    </source>
</evidence>
<evidence type="ECO:0000313" key="2">
    <source>
        <dbReference type="EMBL" id="UZW64262.1"/>
    </source>
</evidence>
<accession>A0AAX3F0A1</accession>
<keyword evidence="1" id="KW-1133">Transmembrane helix</keyword>
<dbReference type="Proteomes" id="UP001164481">
    <property type="component" value="Chromosome"/>
</dbReference>
<protein>
    <submittedName>
        <fullName evidence="2">Uncharacterized protein</fullName>
    </submittedName>
</protein>
<dbReference type="AlphaFoldDB" id="A0AAX3F0A1"/>
<feature type="transmembrane region" description="Helical" evidence="1">
    <location>
        <begin position="72"/>
        <end position="96"/>
    </location>
</feature>
<keyword evidence="1" id="KW-0812">Transmembrane</keyword>
<dbReference type="EMBL" id="CP107525">
    <property type="protein sequence ID" value="UZW64262.1"/>
    <property type="molecule type" value="Genomic_DNA"/>
</dbReference>
<organism evidence="2 3">
    <name type="scientific">Mycoplasmopsis synoviae</name>
    <name type="common">Mycoplasma synoviae</name>
    <dbReference type="NCBI Taxonomy" id="2109"/>
    <lineage>
        <taxon>Bacteria</taxon>
        <taxon>Bacillati</taxon>
        <taxon>Mycoplasmatota</taxon>
        <taxon>Mycoplasmoidales</taxon>
        <taxon>Metamycoplasmataceae</taxon>
        <taxon>Mycoplasmopsis</taxon>
    </lineage>
</organism>
<name>A0AAX3F0A1_MYCSY</name>
<sequence>MKKVNNFWKKLTAAKTKASQKQNEASKNKKQESLIEMRLEEINNAILAYEHNVVDLDSKEAQMALPWYKRQLFLNLLGAGVTILLMVFLLVLAYLLGGIV</sequence>
<reference evidence="2" key="1">
    <citation type="submission" date="2022-10" db="EMBL/GenBank/DDBJ databases">
        <authorList>
            <person name="Wei X."/>
        </authorList>
    </citation>
    <scope>NUCLEOTIDE SEQUENCE</scope>
    <source>
        <strain evidence="2">SD2</strain>
    </source>
</reference>
<proteinExistence type="predicted"/>
<evidence type="ECO:0000256" key="1">
    <source>
        <dbReference type="SAM" id="Phobius"/>
    </source>
</evidence>
<gene>
    <name evidence="2" type="ORF">OIE46_02690</name>
</gene>